<reference evidence="3" key="2">
    <citation type="submission" date="2011-02" db="EMBL/GenBank/DDBJ databases">
        <authorList>
            <person name="MacLean D."/>
        </authorList>
    </citation>
    <scope>NUCLEOTIDE SEQUENCE</scope>
</reference>
<feature type="domain" description="HTH CENPB-type" evidence="2">
    <location>
        <begin position="80"/>
        <end position="119"/>
    </location>
</feature>
<reference evidence="3" key="1">
    <citation type="journal article" date="2011" name="PLoS Biol.">
        <title>Gene gain and loss during evolution of obligate parasitism in the white rust pathogen of Arabidopsis thaliana.</title>
        <authorList>
            <person name="Kemen E."/>
            <person name="Gardiner A."/>
            <person name="Schultz-Larsen T."/>
            <person name="Kemen A.C."/>
            <person name="Balmuth A.L."/>
            <person name="Robert-Seilaniantz A."/>
            <person name="Bailey K."/>
            <person name="Holub E."/>
            <person name="Studholme D.J."/>
            <person name="Maclean D."/>
            <person name="Jones J.D."/>
        </authorList>
    </citation>
    <scope>NUCLEOTIDE SEQUENCE</scope>
</reference>
<accession>F0WUP5</accession>
<dbReference type="EMBL" id="FR824365">
    <property type="protein sequence ID" value="CCA25761.1"/>
    <property type="molecule type" value="Genomic_DNA"/>
</dbReference>
<dbReference type="GO" id="GO:0003677">
    <property type="term" value="F:DNA binding"/>
    <property type="evidence" value="ECO:0007669"/>
    <property type="project" value="UniProtKB-KW"/>
</dbReference>
<gene>
    <name evidence="3" type="primary">AlNc14C277G10053</name>
    <name evidence="4" type="synonym">AlNc14C320G10574</name>
    <name evidence="3" type="ORF">ALNC14_112710</name>
    <name evidence="4" type="ORF">ALNC14_119050</name>
</gene>
<sequence>MVTKTVRVKTTTQQRQQIVAMATKEPTWSHAALANWATAQFKLGLPIDRKTISKTLKRANKISSISGYHLKRSRTTSTPFPEVEAALLCWIDKINASKMSLTQSMVREEASRIAQRQQIDLSSLIFFNG</sequence>
<proteinExistence type="predicted"/>
<dbReference type="AlphaFoldDB" id="F0WUP5"/>
<dbReference type="EMBL" id="FR824322">
    <property type="protein sequence ID" value="CCA25127.1"/>
    <property type="molecule type" value="Genomic_DNA"/>
</dbReference>
<evidence type="ECO:0000256" key="1">
    <source>
        <dbReference type="ARBA" id="ARBA00023125"/>
    </source>
</evidence>
<dbReference type="Pfam" id="PF03221">
    <property type="entry name" value="HTH_Tnp_Tc5"/>
    <property type="match status" value="1"/>
</dbReference>
<evidence type="ECO:0000313" key="3">
    <source>
        <dbReference type="EMBL" id="CCA25127.1"/>
    </source>
</evidence>
<keyword evidence="1" id="KW-0238">DNA-binding</keyword>
<dbReference type="Gene3D" id="1.10.10.60">
    <property type="entry name" value="Homeodomain-like"/>
    <property type="match status" value="2"/>
</dbReference>
<name>F0WUP5_9STRA</name>
<evidence type="ECO:0000259" key="2">
    <source>
        <dbReference type="Pfam" id="PF03221"/>
    </source>
</evidence>
<dbReference type="HOGENOM" id="CLU_1952834_0_0_1"/>
<protein>
    <submittedName>
        <fullName evidence="3">AlNc14C277G10053 protein</fullName>
    </submittedName>
    <submittedName>
        <fullName evidence="4">AlNc14C320G10574 protein</fullName>
    </submittedName>
</protein>
<organism evidence="3">
    <name type="scientific">Albugo laibachii Nc14</name>
    <dbReference type="NCBI Taxonomy" id="890382"/>
    <lineage>
        <taxon>Eukaryota</taxon>
        <taxon>Sar</taxon>
        <taxon>Stramenopiles</taxon>
        <taxon>Oomycota</taxon>
        <taxon>Peronosporomycetes</taxon>
        <taxon>Albuginales</taxon>
        <taxon>Albuginaceae</taxon>
        <taxon>Albugo</taxon>
    </lineage>
</organism>
<evidence type="ECO:0000313" key="4">
    <source>
        <dbReference type="EMBL" id="CCA25761.1"/>
    </source>
</evidence>
<dbReference type="InterPro" id="IPR006600">
    <property type="entry name" value="HTH_CenpB_DNA-bd_dom"/>
</dbReference>